<dbReference type="AlphaFoldDB" id="A0A0D5XUG7"/>
<accession>A0A0D5XUG7</accession>
<name>A0A0D5XUG7_9PSED</name>
<protein>
    <submittedName>
        <fullName evidence="1">Uncharacterized protein</fullName>
    </submittedName>
</protein>
<gene>
    <name evidence="1" type="ORF">PCL1606_08790</name>
</gene>
<reference evidence="1 2" key="1">
    <citation type="journal article" date="2015" name="Mol. Plant Microbe Interact.">
        <title>Comparative Genomic Analysis of Pseudomonas chlororaphis PCL1606 Reveals New Insight into Antifungal Compounds Involved in Biocontrol.</title>
        <authorList>
            <person name="Calderon C.E."/>
            <person name="Ramos C."/>
            <person name="de Vicente A."/>
            <person name="Cazorla F.M."/>
        </authorList>
    </citation>
    <scope>NUCLEOTIDE SEQUENCE [LARGE SCALE GENOMIC DNA]</scope>
    <source>
        <strain evidence="1 2">PCL1606</strain>
    </source>
</reference>
<dbReference type="PATRIC" id="fig|587753.10.peg.875"/>
<evidence type="ECO:0000313" key="1">
    <source>
        <dbReference type="EMBL" id="AKA22334.1"/>
    </source>
</evidence>
<dbReference type="EMBL" id="CP011110">
    <property type="protein sequence ID" value="AKA22334.1"/>
    <property type="molecule type" value="Genomic_DNA"/>
</dbReference>
<dbReference type="KEGG" id="pcz:PCL1606_08790"/>
<organism evidence="1 2">
    <name type="scientific">Pseudomonas chlororaphis</name>
    <dbReference type="NCBI Taxonomy" id="587753"/>
    <lineage>
        <taxon>Bacteria</taxon>
        <taxon>Pseudomonadati</taxon>
        <taxon>Pseudomonadota</taxon>
        <taxon>Gammaproteobacteria</taxon>
        <taxon>Pseudomonadales</taxon>
        <taxon>Pseudomonadaceae</taxon>
        <taxon>Pseudomonas</taxon>
    </lineage>
</organism>
<evidence type="ECO:0000313" key="2">
    <source>
        <dbReference type="Proteomes" id="UP000032748"/>
    </source>
</evidence>
<sequence length="48" mass="5488">MKFLWCVLGLGPLVAVVRHRPNVLPMVRSERKIVNSPTAILFDNRTKN</sequence>
<proteinExistence type="predicted"/>
<dbReference type="Proteomes" id="UP000032748">
    <property type="component" value="Chromosome"/>
</dbReference>